<dbReference type="Pfam" id="PF14450">
    <property type="entry name" value="FtsA"/>
    <property type="match status" value="1"/>
</dbReference>
<dbReference type="Gene3D" id="3.30.1490.110">
    <property type="match status" value="1"/>
</dbReference>
<dbReference type="SMART" id="SM00842">
    <property type="entry name" value="FtsA"/>
    <property type="match status" value="1"/>
</dbReference>
<evidence type="ECO:0000259" key="7">
    <source>
        <dbReference type="SMART" id="SM00842"/>
    </source>
</evidence>
<dbReference type="HAMAP" id="MF_02033">
    <property type="entry name" value="FtsA"/>
    <property type="match status" value="1"/>
</dbReference>
<dbReference type="GO" id="GO:0043093">
    <property type="term" value="P:FtsZ-dependent cytokinesis"/>
    <property type="evidence" value="ECO:0007669"/>
    <property type="project" value="UniProtKB-UniRule"/>
</dbReference>
<dbReference type="PANTHER" id="PTHR32432:SF4">
    <property type="entry name" value="CELL DIVISION PROTEIN FTSA"/>
    <property type="match status" value="1"/>
</dbReference>
<evidence type="ECO:0000313" key="9">
    <source>
        <dbReference type="Proteomes" id="UP000175744"/>
    </source>
</evidence>
<dbReference type="InterPro" id="IPR003494">
    <property type="entry name" value="SHS2_FtsA"/>
</dbReference>
<dbReference type="GO" id="GO:0009898">
    <property type="term" value="C:cytoplasmic side of plasma membrane"/>
    <property type="evidence" value="ECO:0007669"/>
    <property type="project" value="UniProtKB-UniRule"/>
</dbReference>
<proteinExistence type="inferred from homology"/>
<dbReference type="Pfam" id="PF02491">
    <property type="entry name" value="SHS2_FTSA"/>
    <property type="match status" value="1"/>
</dbReference>
<dbReference type="OrthoDB" id="9768127at2"/>
<accession>A0A1E8EY09</accession>
<gene>
    <name evidence="8" type="primary">ftsA_2</name>
    <name evidence="5" type="synonym">ftsA</name>
    <name evidence="8" type="ORF">CLOACE_17310</name>
</gene>
<name>A0A1E8EY09_9CLOT</name>
<dbReference type="RefSeq" id="WP_070110701.1">
    <property type="nucleotide sequence ID" value="NZ_LZFO01000027.1"/>
</dbReference>
<evidence type="ECO:0000313" key="8">
    <source>
        <dbReference type="EMBL" id="OFI05435.1"/>
    </source>
</evidence>
<dbReference type="Proteomes" id="UP000175744">
    <property type="component" value="Unassembled WGS sequence"/>
</dbReference>
<dbReference type="PIRSF" id="PIRSF003101">
    <property type="entry name" value="FtsA"/>
    <property type="match status" value="1"/>
</dbReference>
<dbReference type="NCBIfam" id="TIGR01174">
    <property type="entry name" value="ftsA"/>
    <property type="match status" value="1"/>
</dbReference>
<dbReference type="SUPFAM" id="SSF53067">
    <property type="entry name" value="Actin-like ATPase domain"/>
    <property type="match status" value="2"/>
</dbReference>
<sequence>MNDYVIGLDIGSSKICAAAGKVDKNGELQIIGITYVNCSGIKKGIVVDIDDTSEAIKQCIEQLERMVDISISDVYISLPNGICELLYNKGVVAISSEDGEIKKSDVERVLKAAKIIAISSDKEVIDVIPQQYIVDGYDNIKDPTGMSGLRLEVDAQIILSQTTIINNIYKSVNKAGVKVAGIVFQPLAISQVILQEDEKNTNTAIIDIGSDTTDIAIFKNGKLHWRDMIPLGGSNITNDISLCLKIPFSEAEKLKIKYSDLSYNESKENLTIQVNTNYNNVIEIDKNILIEIINARIEEILQLIHKKLKNSGQYNEISGIVIVGGGISLIKEIEEFGKNILGKPLRIGIPKFIGASNPIYVPVTGIIQDVINTLKIDNIDNYFEESNENLDWVKDRETKESNEKSSGIISKIKEFFTDFF</sequence>
<comment type="caution">
    <text evidence="8">The sequence shown here is derived from an EMBL/GenBank/DDBJ whole genome shotgun (WGS) entry which is preliminary data.</text>
</comment>
<comment type="similarity">
    <text evidence="5 6">Belongs to the FtsA/MreB family.</text>
</comment>
<evidence type="ECO:0000256" key="3">
    <source>
        <dbReference type="ARBA" id="ARBA00023136"/>
    </source>
</evidence>
<dbReference type="AlphaFoldDB" id="A0A1E8EY09"/>
<feature type="domain" description="SHS2" evidence="7">
    <location>
        <begin position="5"/>
        <end position="193"/>
    </location>
</feature>
<organism evidence="8 9">
    <name type="scientific">Clostridium acetireducens DSM 10703</name>
    <dbReference type="NCBI Taxonomy" id="1121290"/>
    <lineage>
        <taxon>Bacteria</taxon>
        <taxon>Bacillati</taxon>
        <taxon>Bacillota</taxon>
        <taxon>Clostridia</taxon>
        <taxon>Eubacteriales</taxon>
        <taxon>Clostridiaceae</taxon>
        <taxon>Clostridium</taxon>
    </lineage>
</organism>
<dbReference type="Gene3D" id="3.30.420.40">
    <property type="match status" value="2"/>
</dbReference>
<dbReference type="InterPro" id="IPR020823">
    <property type="entry name" value="Cell_div_FtsA"/>
</dbReference>
<keyword evidence="2 5" id="KW-0132">Cell division</keyword>
<comment type="function">
    <text evidence="5 6">Cell division protein that is involved in the assembly of the Z ring. May serve as a membrane anchor for the Z ring.</text>
</comment>
<evidence type="ECO:0000256" key="4">
    <source>
        <dbReference type="ARBA" id="ARBA00023306"/>
    </source>
</evidence>
<comment type="subunit">
    <text evidence="5">Self-interacts. Interacts with FtsZ.</text>
</comment>
<dbReference type="CDD" id="cd24048">
    <property type="entry name" value="ASKHA_NBD_FtsA"/>
    <property type="match status" value="1"/>
</dbReference>
<dbReference type="PATRIC" id="fig|1121290.3.peg.1722"/>
<dbReference type="STRING" id="1121290.CLAOCE_17310"/>
<dbReference type="GO" id="GO:0032153">
    <property type="term" value="C:cell division site"/>
    <property type="evidence" value="ECO:0007669"/>
    <property type="project" value="UniProtKB-UniRule"/>
</dbReference>
<evidence type="ECO:0000256" key="6">
    <source>
        <dbReference type="PIRNR" id="PIRNR003101"/>
    </source>
</evidence>
<dbReference type="InterPro" id="IPR043129">
    <property type="entry name" value="ATPase_NBD"/>
</dbReference>
<keyword evidence="4 5" id="KW-0131">Cell cycle</keyword>
<evidence type="ECO:0000256" key="2">
    <source>
        <dbReference type="ARBA" id="ARBA00022618"/>
    </source>
</evidence>
<comment type="subcellular location">
    <subcellularLocation>
        <location evidence="5">Cell membrane</location>
        <topology evidence="5">Peripheral membrane protein</topology>
        <orientation evidence="5">Cytoplasmic side</orientation>
    </subcellularLocation>
    <text evidence="5">Localizes to the Z ring in an FtsZ-dependent manner. Targeted to the membrane through a conserved C-terminal amphipathic helix.</text>
</comment>
<protein>
    <recommendedName>
        <fullName evidence="5 6">Cell division protein FtsA</fullName>
    </recommendedName>
</protein>
<keyword evidence="3 5" id="KW-0472">Membrane</keyword>
<dbReference type="InterPro" id="IPR050696">
    <property type="entry name" value="FtsA/MreB"/>
</dbReference>
<evidence type="ECO:0000256" key="5">
    <source>
        <dbReference type="HAMAP-Rule" id="MF_02033"/>
    </source>
</evidence>
<keyword evidence="9" id="KW-1185">Reference proteome</keyword>
<dbReference type="EMBL" id="LZFO01000027">
    <property type="protein sequence ID" value="OFI05435.1"/>
    <property type="molecule type" value="Genomic_DNA"/>
</dbReference>
<keyword evidence="1 5" id="KW-1003">Cell membrane</keyword>
<evidence type="ECO:0000256" key="1">
    <source>
        <dbReference type="ARBA" id="ARBA00022475"/>
    </source>
</evidence>
<dbReference type="PANTHER" id="PTHR32432">
    <property type="entry name" value="CELL DIVISION PROTEIN FTSA-RELATED"/>
    <property type="match status" value="1"/>
</dbReference>
<reference evidence="8 9" key="1">
    <citation type="submission" date="2016-06" db="EMBL/GenBank/DDBJ databases">
        <title>Genome sequence of Clostridium acetireducens DSM 10703.</title>
        <authorList>
            <person name="Poehlein A."/>
            <person name="Fluechter S."/>
            <person name="Duerre P."/>
            <person name="Daniel R."/>
        </authorList>
    </citation>
    <scope>NUCLEOTIDE SEQUENCE [LARGE SCALE GENOMIC DNA]</scope>
    <source>
        <strain evidence="8 9">DSM 10703</strain>
    </source>
</reference>